<organism evidence="7 8">
    <name type="scientific">Macleaya cordata</name>
    <name type="common">Five-seeded plume-poppy</name>
    <name type="synonym">Bocconia cordata</name>
    <dbReference type="NCBI Taxonomy" id="56857"/>
    <lineage>
        <taxon>Eukaryota</taxon>
        <taxon>Viridiplantae</taxon>
        <taxon>Streptophyta</taxon>
        <taxon>Embryophyta</taxon>
        <taxon>Tracheophyta</taxon>
        <taxon>Spermatophyta</taxon>
        <taxon>Magnoliopsida</taxon>
        <taxon>Ranunculales</taxon>
        <taxon>Papaveraceae</taxon>
        <taxon>Papaveroideae</taxon>
        <taxon>Macleaya</taxon>
    </lineage>
</organism>
<feature type="region of interest" description="Disordered" evidence="5">
    <location>
        <begin position="226"/>
        <end position="257"/>
    </location>
</feature>
<dbReference type="PROSITE" id="PS50888">
    <property type="entry name" value="BHLH"/>
    <property type="match status" value="1"/>
</dbReference>
<evidence type="ECO:0000256" key="1">
    <source>
        <dbReference type="ARBA" id="ARBA00023015"/>
    </source>
</evidence>
<dbReference type="InterPro" id="IPR036638">
    <property type="entry name" value="HLH_DNA-bd_sf"/>
</dbReference>
<name>A0A200PUB0_MACCD</name>
<dbReference type="Proteomes" id="UP000195402">
    <property type="component" value="Unassembled WGS sequence"/>
</dbReference>
<keyword evidence="4" id="KW-0539">Nucleus</keyword>
<reference evidence="7 8" key="1">
    <citation type="journal article" date="2017" name="Mol. Plant">
        <title>The Genome of Medicinal Plant Macleaya cordata Provides New Insights into Benzylisoquinoline Alkaloids Metabolism.</title>
        <authorList>
            <person name="Liu X."/>
            <person name="Liu Y."/>
            <person name="Huang P."/>
            <person name="Ma Y."/>
            <person name="Qing Z."/>
            <person name="Tang Q."/>
            <person name="Cao H."/>
            <person name="Cheng P."/>
            <person name="Zheng Y."/>
            <person name="Yuan Z."/>
            <person name="Zhou Y."/>
            <person name="Liu J."/>
            <person name="Tang Z."/>
            <person name="Zhuo Y."/>
            <person name="Zhang Y."/>
            <person name="Yu L."/>
            <person name="Huang J."/>
            <person name="Yang P."/>
            <person name="Peng Q."/>
            <person name="Zhang J."/>
            <person name="Jiang W."/>
            <person name="Zhang Z."/>
            <person name="Lin K."/>
            <person name="Ro D.K."/>
            <person name="Chen X."/>
            <person name="Xiong X."/>
            <person name="Shang Y."/>
            <person name="Huang S."/>
            <person name="Zeng J."/>
        </authorList>
    </citation>
    <scope>NUCLEOTIDE SEQUENCE [LARGE SCALE GENOMIC DNA]</scope>
    <source>
        <strain evidence="8">cv. BLH2017</strain>
        <tissue evidence="7">Root</tissue>
    </source>
</reference>
<evidence type="ECO:0000313" key="8">
    <source>
        <dbReference type="Proteomes" id="UP000195402"/>
    </source>
</evidence>
<dbReference type="SUPFAM" id="SSF55021">
    <property type="entry name" value="ACT-like"/>
    <property type="match status" value="1"/>
</dbReference>
<evidence type="ECO:0000259" key="6">
    <source>
        <dbReference type="PROSITE" id="PS50888"/>
    </source>
</evidence>
<evidence type="ECO:0000313" key="7">
    <source>
        <dbReference type="EMBL" id="OVA01782.1"/>
    </source>
</evidence>
<dbReference type="AlphaFoldDB" id="A0A200PUB0"/>
<keyword evidence="3" id="KW-0804">Transcription</keyword>
<feature type="compositionally biased region" description="Gly residues" evidence="5">
    <location>
        <begin position="226"/>
        <end position="236"/>
    </location>
</feature>
<feature type="domain" description="BHLH" evidence="6">
    <location>
        <begin position="73"/>
        <end position="122"/>
    </location>
</feature>
<gene>
    <name evidence="7" type="ORF">BVC80_9075g20</name>
</gene>
<keyword evidence="2" id="KW-0238">DNA-binding</keyword>
<dbReference type="Gene3D" id="4.10.280.10">
    <property type="entry name" value="Helix-loop-helix DNA-binding domain"/>
    <property type="match status" value="1"/>
</dbReference>
<proteinExistence type="predicted"/>
<sequence>MLPFPSYYYGLESNLSSGSNSNGYNFIHGGLSSTSSSMEIMMMDGSTTNTGLLGTSSSTISSRSTAADSKALAACKSHSEAERRRRERINGHLATLRTLLPNTIKTDKASLLAEVVQHVKELKKVASEITAAKDGDGCRTEWWPFPRETDELTLGYCEQQADDELLSSSSSSSLLIRVSLSCDDRPDLMADLTQALRSVGAKVVKAEIATVGGRTKSVLVIQPSSGCGGGGGGGSGGERRNDYQDLGSGSRSLSMIF</sequence>
<evidence type="ECO:0000256" key="5">
    <source>
        <dbReference type="SAM" id="MobiDB-lite"/>
    </source>
</evidence>
<dbReference type="Gene3D" id="3.30.70.260">
    <property type="match status" value="1"/>
</dbReference>
<dbReference type="STRING" id="56857.A0A200PUB0"/>
<dbReference type="OMA" id="GERRNDY"/>
<dbReference type="InterPro" id="IPR045847">
    <property type="entry name" value="AIG1-like"/>
</dbReference>
<keyword evidence="8" id="KW-1185">Reference proteome</keyword>
<dbReference type="OrthoDB" id="690068at2759"/>
<dbReference type="GO" id="GO:0003677">
    <property type="term" value="F:DNA binding"/>
    <property type="evidence" value="ECO:0007669"/>
    <property type="project" value="UniProtKB-KW"/>
</dbReference>
<dbReference type="GO" id="GO:0046983">
    <property type="term" value="F:protein dimerization activity"/>
    <property type="evidence" value="ECO:0007669"/>
    <property type="project" value="InterPro"/>
</dbReference>
<dbReference type="GO" id="GO:0003700">
    <property type="term" value="F:DNA-binding transcription factor activity"/>
    <property type="evidence" value="ECO:0007669"/>
    <property type="project" value="InterPro"/>
</dbReference>
<dbReference type="InterPro" id="IPR045865">
    <property type="entry name" value="ACT-like_dom_sf"/>
</dbReference>
<accession>A0A200PUB0</accession>
<dbReference type="InParanoid" id="A0A200PUB0"/>
<dbReference type="EMBL" id="MVGT01004037">
    <property type="protein sequence ID" value="OVA01782.1"/>
    <property type="molecule type" value="Genomic_DNA"/>
</dbReference>
<dbReference type="InterPro" id="IPR011598">
    <property type="entry name" value="bHLH_dom"/>
</dbReference>
<dbReference type="SUPFAM" id="SSF47459">
    <property type="entry name" value="HLH, helix-loop-helix DNA-binding domain"/>
    <property type="match status" value="1"/>
</dbReference>
<dbReference type="FunFam" id="4.10.280.10:FF:000070">
    <property type="entry name" value="transcription factor bHLH30"/>
    <property type="match status" value="1"/>
</dbReference>
<protein>
    <submittedName>
        <fullName evidence="7">ACT domain</fullName>
    </submittedName>
</protein>
<dbReference type="SMART" id="SM00353">
    <property type="entry name" value="HLH"/>
    <property type="match status" value="1"/>
</dbReference>
<dbReference type="Pfam" id="PF00010">
    <property type="entry name" value="HLH"/>
    <property type="match status" value="1"/>
</dbReference>
<feature type="compositionally biased region" description="Polar residues" evidence="5">
    <location>
        <begin position="247"/>
        <end position="257"/>
    </location>
</feature>
<comment type="caution">
    <text evidence="7">The sequence shown here is derived from an EMBL/GenBank/DDBJ whole genome shotgun (WGS) entry which is preliminary data.</text>
</comment>
<evidence type="ECO:0000256" key="4">
    <source>
        <dbReference type="ARBA" id="ARBA00023242"/>
    </source>
</evidence>
<dbReference type="PANTHER" id="PTHR45844:SF16">
    <property type="entry name" value="TRANSCRIPTION FACTOR BHLH30-LIKE"/>
    <property type="match status" value="1"/>
</dbReference>
<evidence type="ECO:0000256" key="3">
    <source>
        <dbReference type="ARBA" id="ARBA00023163"/>
    </source>
</evidence>
<keyword evidence="1" id="KW-0805">Transcription regulation</keyword>
<dbReference type="PANTHER" id="PTHR45844">
    <property type="entry name" value="TRANSCRIPTION FACTOR BHLH30"/>
    <property type="match status" value="1"/>
</dbReference>
<evidence type="ECO:0000256" key="2">
    <source>
        <dbReference type="ARBA" id="ARBA00023125"/>
    </source>
</evidence>